<dbReference type="PANTHER" id="PTHR32243">
    <property type="entry name" value="MALTOSE TRANSPORT SYSTEM PERMEASE-RELATED"/>
    <property type="match status" value="1"/>
</dbReference>
<feature type="domain" description="ABC transmembrane type-1" evidence="8">
    <location>
        <begin position="107"/>
        <end position="393"/>
    </location>
</feature>
<evidence type="ECO:0000256" key="2">
    <source>
        <dbReference type="ARBA" id="ARBA00022448"/>
    </source>
</evidence>
<gene>
    <name evidence="9" type="primary">sugB_3</name>
    <name evidence="9" type="ORF">BN996_03215</name>
</gene>
<sequence>MSSETDGTADDAGPLARWARNAIHNPRRVYRALFYVAMAFFMVTTVFPFYWLLVLAVTPQGNLLSGSFLPTVEIFGVSGTFPLPVPKGFNPTAFVTVFEQVPFHLYVLNSFVLAATTTVIVLVVASLAGYVFGRIEFPGRALLMLGILAISYFPPAAFVIPLFQAFAGNAPITIPFIGVPLFTPPRLLNTPGSMVMPFSALFLPLSIFILTTFYGQIPDGLEDAARVEGTTRLGALFRVIVPLSAPGVATAGVLTFISVYNEYFFSSIMATSPEASKWSPLSIFILTTFYGQIPDGLEDAARVEGTTRLGALFRVIVPLSAPGVATAGVLTFISVYNEYFFSSIMATSPEASKWSPIVGGILSYQTQYTTQYNLMAAASVVGVIPVVVLVIIAQERIVSGLTAGALKE</sequence>
<keyword evidence="3" id="KW-1003">Cell membrane</keyword>
<keyword evidence="10" id="KW-1185">Reference proteome</keyword>
<keyword evidence="5 7" id="KW-1133">Transmembrane helix</keyword>
<protein>
    <submittedName>
        <fullName evidence="9">Trehalose transport system permease protein SugB</fullName>
    </submittedName>
</protein>
<keyword evidence="4 7" id="KW-0812">Transmembrane</keyword>
<dbReference type="EMBL" id="CSTE01000004">
    <property type="protein sequence ID" value="CQR52591.1"/>
    <property type="molecule type" value="Genomic_DNA"/>
</dbReference>
<evidence type="ECO:0000256" key="6">
    <source>
        <dbReference type="ARBA" id="ARBA00023136"/>
    </source>
</evidence>
<dbReference type="AlphaFoldDB" id="A0A0D6JUV1"/>
<feature type="transmembrane region" description="Helical" evidence="7">
    <location>
        <begin position="235"/>
        <end position="260"/>
    </location>
</feature>
<dbReference type="GO" id="GO:0005886">
    <property type="term" value="C:plasma membrane"/>
    <property type="evidence" value="ECO:0007669"/>
    <property type="project" value="UniProtKB-SubCell"/>
</dbReference>
<dbReference type="PROSITE" id="PS50928">
    <property type="entry name" value="ABC_TM1"/>
    <property type="match status" value="1"/>
</dbReference>
<feature type="transmembrane region" description="Helical" evidence="7">
    <location>
        <begin position="311"/>
        <end position="336"/>
    </location>
</feature>
<evidence type="ECO:0000256" key="1">
    <source>
        <dbReference type="ARBA" id="ARBA00004651"/>
    </source>
</evidence>
<dbReference type="Gene3D" id="1.10.3720.10">
    <property type="entry name" value="MetI-like"/>
    <property type="match status" value="2"/>
</dbReference>
<dbReference type="SUPFAM" id="SSF161098">
    <property type="entry name" value="MetI-like"/>
    <property type="match status" value="2"/>
</dbReference>
<accession>A0A0D6JUV1</accession>
<dbReference type="Proteomes" id="UP000198902">
    <property type="component" value="Unassembled WGS sequence"/>
</dbReference>
<feature type="transmembrane region" description="Helical" evidence="7">
    <location>
        <begin position="141"/>
        <end position="160"/>
    </location>
</feature>
<evidence type="ECO:0000256" key="7">
    <source>
        <dbReference type="RuleBase" id="RU363032"/>
    </source>
</evidence>
<organism evidence="9 10">
    <name type="scientific">Haloferax massiliensis</name>
    <dbReference type="NCBI Taxonomy" id="1476858"/>
    <lineage>
        <taxon>Archaea</taxon>
        <taxon>Methanobacteriati</taxon>
        <taxon>Methanobacteriota</taxon>
        <taxon>Stenosarchaea group</taxon>
        <taxon>Halobacteria</taxon>
        <taxon>Halobacteriales</taxon>
        <taxon>Haloferacaceae</taxon>
        <taxon>Haloferax</taxon>
    </lineage>
</organism>
<name>A0A0D6JUV1_9EURY</name>
<dbReference type="OrthoDB" id="57451at2157"/>
<feature type="transmembrane region" description="Helical" evidence="7">
    <location>
        <begin position="32"/>
        <end position="53"/>
    </location>
</feature>
<evidence type="ECO:0000313" key="9">
    <source>
        <dbReference type="EMBL" id="CQR52591.1"/>
    </source>
</evidence>
<feature type="transmembrane region" description="Helical" evidence="7">
    <location>
        <begin position="111"/>
        <end position="132"/>
    </location>
</feature>
<evidence type="ECO:0000313" key="10">
    <source>
        <dbReference type="Proteomes" id="UP000198902"/>
    </source>
</evidence>
<keyword evidence="6 7" id="KW-0472">Membrane</keyword>
<comment type="similarity">
    <text evidence="7">Belongs to the binding-protein-dependent transport system permease family.</text>
</comment>
<feature type="transmembrane region" description="Helical" evidence="7">
    <location>
        <begin position="372"/>
        <end position="393"/>
    </location>
</feature>
<evidence type="ECO:0000256" key="4">
    <source>
        <dbReference type="ARBA" id="ARBA00022692"/>
    </source>
</evidence>
<proteinExistence type="inferred from homology"/>
<dbReference type="InterPro" id="IPR035906">
    <property type="entry name" value="MetI-like_sf"/>
</dbReference>
<dbReference type="CDD" id="cd06261">
    <property type="entry name" value="TM_PBP2"/>
    <property type="match status" value="2"/>
</dbReference>
<dbReference type="PANTHER" id="PTHR32243:SF18">
    <property type="entry name" value="INNER MEMBRANE ABC TRANSPORTER PERMEASE PROTEIN YCJP"/>
    <property type="match status" value="1"/>
</dbReference>
<dbReference type="Pfam" id="PF00528">
    <property type="entry name" value="BPD_transp_1"/>
    <property type="match status" value="2"/>
</dbReference>
<dbReference type="InterPro" id="IPR050901">
    <property type="entry name" value="BP-dep_ABC_trans_perm"/>
</dbReference>
<evidence type="ECO:0000256" key="5">
    <source>
        <dbReference type="ARBA" id="ARBA00022989"/>
    </source>
</evidence>
<feature type="transmembrane region" description="Helical" evidence="7">
    <location>
        <begin position="195"/>
        <end position="215"/>
    </location>
</feature>
<reference evidence="10" key="1">
    <citation type="submission" date="2015-03" db="EMBL/GenBank/DDBJ databases">
        <authorList>
            <person name="Urmite Genomes"/>
        </authorList>
    </citation>
    <scope>NUCLEOTIDE SEQUENCE [LARGE SCALE GENOMIC DNA]</scope>
    <source>
        <strain evidence="10">Arc-Hr</strain>
    </source>
</reference>
<evidence type="ECO:0000256" key="3">
    <source>
        <dbReference type="ARBA" id="ARBA00022475"/>
    </source>
</evidence>
<dbReference type="RefSeq" id="WP_089780684.1">
    <property type="nucleotide sequence ID" value="NZ_CABLRR010000004.1"/>
</dbReference>
<evidence type="ECO:0000259" key="8">
    <source>
        <dbReference type="PROSITE" id="PS50928"/>
    </source>
</evidence>
<keyword evidence="2 7" id="KW-0813">Transport</keyword>
<dbReference type="InterPro" id="IPR000515">
    <property type="entry name" value="MetI-like"/>
</dbReference>
<dbReference type="GO" id="GO:0055085">
    <property type="term" value="P:transmembrane transport"/>
    <property type="evidence" value="ECO:0007669"/>
    <property type="project" value="InterPro"/>
</dbReference>
<comment type="subcellular location">
    <subcellularLocation>
        <location evidence="1 7">Cell membrane</location>
        <topology evidence="1 7">Multi-pass membrane protein</topology>
    </subcellularLocation>
</comment>